<evidence type="ECO:0000313" key="14">
    <source>
        <dbReference type="EMBL" id="TLX21798.1"/>
    </source>
</evidence>
<dbReference type="FunFam" id="1.20.272.10:FF:000003">
    <property type="entry name" value="DNA polymerase III subunit gamma/tau"/>
    <property type="match status" value="1"/>
</dbReference>
<keyword evidence="9 11" id="KW-0239">DNA-directed DNA polymerase</keyword>
<dbReference type="STRING" id="1123377.GCA_000423885_00612"/>
<sequence length="575" mass="61133">MSYLVLARKWRPRRFAELVGQEHVVRALTNALETGRVHHAFLFTGTRGVGKTTIARIFAKSLNCERGTSSDPCGECETCLAIDAGRYIDLLEIDAASNTGVDNVRELIENAQYMPSRGKYKVYLIDEVHMLSKPAFNALLKTLEEPPGHVKFLFATTDPEKLLVTVLSRCLQFNLKRLDEAQIHGQIVKILGAEGIEADDDAVAQLARAADGSLRDGLSLLDQAIAYAGGRLDGATVAAMLGTVDRSRVQALLAALAAGDGARLLDEAAQLAEFSPDWTSILDAFAQALHRIQVKQLVPSVDVGSDAIDVEGLAAQLRPELVQLWYQMALNGRRDLGHAPSPRSGFEMTLLRMLAFRPDAATQLAAPRPQPAAAAQAVPQSSQARTDAAARARAAMAEVVPVPPPAPPPPAPASAPAEIPPAPKPRVAEVAPASNAYASAGSALLVTDSEHWLELVAGCGLRGPAKLLAENAGFVGHADGVLRLSLASEQEHLKSPSLVLQLCDAVGRQLGGEVQVRFEIGQPRGETANARNARERDARQAGAESGFAADPGIQRLVQQHGAQIVPDSIRPLGAS</sequence>
<evidence type="ECO:0000256" key="7">
    <source>
        <dbReference type="ARBA" id="ARBA00022833"/>
    </source>
</evidence>
<dbReference type="Gene3D" id="3.40.50.300">
    <property type="entry name" value="P-loop containing nucleotide triphosphate hydrolases"/>
    <property type="match status" value="1"/>
</dbReference>
<accession>A0A5R9PGC6</accession>
<organism evidence="14 15">
    <name type="scientific">Thermomonas fusca</name>
    <dbReference type="NCBI Taxonomy" id="215690"/>
    <lineage>
        <taxon>Bacteria</taxon>
        <taxon>Pseudomonadati</taxon>
        <taxon>Pseudomonadota</taxon>
        <taxon>Gammaproteobacteria</taxon>
        <taxon>Lysobacterales</taxon>
        <taxon>Lysobacteraceae</taxon>
        <taxon>Thermomonas</taxon>
    </lineage>
</organism>
<keyword evidence="3 11" id="KW-0548">Nucleotidyltransferase</keyword>
<keyword evidence="5" id="KW-0479">Metal-binding</keyword>
<feature type="compositionally biased region" description="Low complexity" evidence="12">
    <location>
        <begin position="364"/>
        <end position="400"/>
    </location>
</feature>
<feature type="region of interest" description="Disordered" evidence="12">
    <location>
        <begin position="525"/>
        <end position="545"/>
    </location>
</feature>
<dbReference type="FunFam" id="3.40.50.300:FF:000014">
    <property type="entry name" value="DNA polymerase III subunit gamma/tau"/>
    <property type="match status" value="1"/>
</dbReference>
<dbReference type="GO" id="GO:0046872">
    <property type="term" value="F:metal ion binding"/>
    <property type="evidence" value="ECO:0007669"/>
    <property type="project" value="UniProtKB-KW"/>
</dbReference>
<feature type="compositionally biased region" description="Pro residues" evidence="12">
    <location>
        <begin position="401"/>
        <end position="424"/>
    </location>
</feature>
<gene>
    <name evidence="11" type="primary">dnaX</name>
    <name evidence="14" type="ORF">E5S66_04460</name>
</gene>
<dbReference type="InterPro" id="IPR050238">
    <property type="entry name" value="DNA_Rep/Repair_Clamp_Loader"/>
</dbReference>
<dbReference type="NCBIfam" id="TIGR02397">
    <property type="entry name" value="dnaX_nterm"/>
    <property type="match status" value="1"/>
</dbReference>
<dbReference type="InterPro" id="IPR012763">
    <property type="entry name" value="DNA_pol_III_sug/sutau_N"/>
</dbReference>
<comment type="similarity">
    <text evidence="1 11">Belongs to the DnaX/STICHEL family.</text>
</comment>
<keyword evidence="8 11" id="KW-0067">ATP-binding</keyword>
<evidence type="ECO:0000256" key="4">
    <source>
        <dbReference type="ARBA" id="ARBA00022705"/>
    </source>
</evidence>
<dbReference type="Proteomes" id="UP000308508">
    <property type="component" value="Unassembled WGS sequence"/>
</dbReference>
<dbReference type="SUPFAM" id="SSF52540">
    <property type="entry name" value="P-loop containing nucleoside triphosphate hydrolases"/>
    <property type="match status" value="1"/>
</dbReference>
<feature type="domain" description="AAA+ ATPase" evidence="13">
    <location>
        <begin position="37"/>
        <end position="188"/>
    </location>
</feature>
<dbReference type="Pfam" id="PF22608">
    <property type="entry name" value="DNAX_ATPase_lid"/>
    <property type="match status" value="1"/>
</dbReference>
<comment type="subunit">
    <text evidence="11">DNA polymerase III contains a core (composed of alpha, epsilon and theta chains) that associates with a tau subunit. This core dimerizes to form the POLIII' complex. PolIII' associates with the gamma complex (composed of gamma, delta, delta', psi and chi chains) and with the beta chain to form the complete DNA polymerase III complex.</text>
</comment>
<dbReference type="FunFam" id="1.10.8.60:FF:000013">
    <property type="entry name" value="DNA polymerase III subunit gamma/tau"/>
    <property type="match status" value="1"/>
</dbReference>
<evidence type="ECO:0000256" key="1">
    <source>
        <dbReference type="ARBA" id="ARBA00006360"/>
    </source>
</evidence>
<dbReference type="GO" id="GO:0003677">
    <property type="term" value="F:DNA binding"/>
    <property type="evidence" value="ECO:0007669"/>
    <property type="project" value="InterPro"/>
</dbReference>
<evidence type="ECO:0000256" key="12">
    <source>
        <dbReference type="SAM" id="MobiDB-lite"/>
    </source>
</evidence>
<dbReference type="InterPro" id="IPR021029">
    <property type="entry name" value="DNA_pol_III_tau_dom-5"/>
</dbReference>
<dbReference type="InterPro" id="IPR022754">
    <property type="entry name" value="DNA_pol_III_gamma-3"/>
</dbReference>
<dbReference type="EMBL" id="SROY01000002">
    <property type="protein sequence ID" value="TLX21798.1"/>
    <property type="molecule type" value="Genomic_DNA"/>
</dbReference>
<feature type="region of interest" description="Disordered" evidence="12">
    <location>
        <begin position="364"/>
        <end position="425"/>
    </location>
</feature>
<dbReference type="GO" id="GO:0006261">
    <property type="term" value="P:DNA-templated DNA replication"/>
    <property type="evidence" value="ECO:0007669"/>
    <property type="project" value="TreeGrafter"/>
</dbReference>
<dbReference type="InterPro" id="IPR045085">
    <property type="entry name" value="HLD_clamp_pol_III_gamma_tau"/>
</dbReference>
<dbReference type="Pfam" id="PF12169">
    <property type="entry name" value="DNA_pol3_gamma3"/>
    <property type="match status" value="1"/>
</dbReference>
<evidence type="ECO:0000256" key="10">
    <source>
        <dbReference type="ARBA" id="ARBA00049244"/>
    </source>
</evidence>
<dbReference type="AlphaFoldDB" id="A0A5R9PGC6"/>
<dbReference type="GO" id="GO:0009360">
    <property type="term" value="C:DNA polymerase III complex"/>
    <property type="evidence" value="ECO:0007669"/>
    <property type="project" value="InterPro"/>
</dbReference>
<comment type="caution">
    <text evidence="14">The sequence shown here is derived from an EMBL/GenBank/DDBJ whole genome shotgun (WGS) entry which is preliminary data.</text>
</comment>
<dbReference type="InterPro" id="IPR001270">
    <property type="entry name" value="ClpA/B"/>
</dbReference>
<evidence type="ECO:0000256" key="9">
    <source>
        <dbReference type="ARBA" id="ARBA00022932"/>
    </source>
</evidence>
<dbReference type="Gene3D" id="1.10.8.60">
    <property type="match status" value="1"/>
</dbReference>
<comment type="catalytic activity">
    <reaction evidence="10 11">
        <text>DNA(n) + a 2'-deoxyribonucleoside 5'-triphosphate = DNA(n+1) + diphosphate</text>
        <dbReference type="Rhea" id="RHEA:22508"/>
        <dbReference type="Rhea" id="RHEA-COMP:17339"/>
        <dbReference type="Rhea" id="RHEA-COMP:17340"/>
        <dbReference type="ChEBI" id="CHEBI:33019"/>
        <dbReference type="ChEBI" id="CHEBI:61560"/>
        <dbReference type="ChEBI" id="CHEBI:173112"/>
        <dbReference type="EC" id="2.7.7.7"/>
    </reaction>
</comment>
<evidence type="ECO:0000256" key="6">
    <source>
        <dbReference type="ARBA" id="ARBA00022741"/>
    </source>
</evidence>
<keyword evidence="4 11" id="KW-0235">DNA replication</keyword>
<comment type="function">
    <text evidence="11">DNA polymerase III is a complex, multichain enzyme responsible for most of the replicative synthesis in bacteria. This DNA polymerase also exhibits 3' to 5' exonuclease activity.</text>
</comment>
<keyword evidence="15" id="KW-1185">Reference proteome</keyword>
<evidence type="ECO:0000256" key="2">
    <source>
        <dbReference type="ARBA" id="ARBA00022679"/>
    </source>
</evidence>
<dbReference type="SMART" id="SM00382">
    <property type="entry name" value="AAA"/>
    <property type="match status" value="1"/>
</dbReference>
<dbReference type="Pfam" id="PF13177">
    <property type="entry name" value="DNA_pol3_delta2"/>
    <property type="match status" value="1"/>
</dbReference>
<dbReference type="CDD" id="cd18137">
    <property type="entry name" value="HLD_clamp_pol_III_gamma_tau"/>
    <property type="match status" value="1"/>
</dbReference>
<dbReference type="Gene3D" id="3.30.300.150">
    <property type="entry name" value="DNA polymerase III, tau subunit, domain V"/>
    <property type="match status" value="1"/>
</dbReference>
<evidence type="ECO:0000256" key="8">
    <source>
        <dbReference type="ARBA" id="ARBA00022840"/>
    </source>
</evidence>
<reference evidence="14 15" key="1">
    <citation type="submission" date="2019-04" db="EMBL/GenBank/DDBJ databases">
        <authorList>
            <person name="Grouzdev D.S."/>
            <person name="Nazina T.N."/>
        </authorList>
    </citation>
    <scope>NUCLEOTIDE SEQUENCE [LARGE SCALE GENOMIC DNA]</scope>
    <source>
        <strain evidence="14 15">SHC 3-19</strain>
    </source>
</reference>
<evidence type="ECO:0000259" key="13">
    <source>
        <dbReference type="SMART" id="SM00382"/>
    </source>
</evidence>
<dbReference type="InterPro" id="IPR008921">
    <property type="entry name" value="DNA_pol3_clamp-load_cplx_C"/>
</dbReference>
<keyword evidence="6 11" id="KW-0547">Nucleotide-binding</keyword>
<dbReference type="Gene3D" id="1.20.272.10">
    <property type="match status" value="1"/>
</dbReference>
<name>A0A5R9PGC6_9GAMM</name>
<proteinExistence type="inferred from homology"/>
<dbReference type="PANTHER" id="PTHR11669">
    <property type="entry name" value="REPLICATION FACTOR C / DNA POLYMERASE III GAMMA-TAU SUBUNIT"/>
    <property type="match status" value="1"/>
</dbReference>
<evidence type="ECO:0000256" key="3">
    <source>
        <dbReference type="ARBA" id="ARBA00022695"/>
    </source>
</evidence>
<dbReference type="InterPro" id="IPR038249">
    <property type="entry name" value="PolIII_tau_V_sf"/>
</dbReference>
<keyword evidence="2 11" id="KW-0808">Transferase</keyword>
<dbReference type="EC" id="2.7.7.7" evidence="11"/>
<protein>
    <recommendedName>
        <fullName evidence="11">DNA polymerase III subunit gamma/tau</fullName>
        <ecNumber evidence="11">2.7.7.7</ecNumber>
    </recommendedName>
</protein>
<dbReference type="CDD" id="cd00009">
    <property type="entry name" value="AAA"/>
    <property type="match status" value="1"/>
</dbReference>
<dbReference type="PANTHER" id="PTHR11669:SF0">
    <property type="entry name" value="PROTEIN STICHEL-LIKE 2"/>
    <property type="match status" value="1"/>
</dbReference>
<keyword evidence="7" id="KW-0862">Zinc</keyword>
<dbReference type="SUPFAM" id="SSF48019">
    <property type="entry name" value="post-AAA+ oligomerization domain-like"/>
    <property type="match status" value="1"/>
</dbReference>
<evidence type="ECO:0000256" key="11">
    <source>
        <dbReference type="RuleBase" id="RU364063"/>
    </source>
</evidence>
<evidence type="ECO:0000256" key="5">
    <source>
        <dbReference type="ARBA" id="ARBA00022723"/>
    </source>
</evidence>
<dbReference type="RefSeq" id="WP_138347919.1">
    <property type="nucleotide sequence ID" value="NZ_SROY01000002.1"/>
</dbReference>
<dbReference type="GO" id="GO:0005524">
    <property type="term" value="F:ATP binding"/>
    <property type="evidence" value="ECO:0007669"/>
    <property type="project" value="UniProtKB-KW"/>
</dbReference>
<dbReference type="InterPro" id="IPR027417">
    <property type="entry name" value="P-loop_NTPase"/>
</dbReference>
<evidence type="ECO:0000313" key="15">
    <source>
        <dbReference type="Proteomes" id="UP000308508"/>
    </source>
</evidence>
<dbReference type="NCBIfam" id="NF005942">
    <property type="entry name" value="PRK07994.1"/>
    <property type="match status" value="1"/>
</dbReference>
<dbReference type="Pfam" id="PF12170">
    <property type="entry name" value="DNA_pol3_tau_5"/>
    <property type="match status" value="1"/>
</dbReference>
<dbReference type="PRINTS" id="PR00300">
    <property type="entry name" value="CLPPROTEASEA"/>
</dbReference>
<dbReference type="GO" id="GO:0003887">
    <property type="term" value="F:DNA-directed DNA polymerase activity"/>
    <property type="evidence" value="ECO:0007669"/>
    <property type="project" value="UniProtKB-KW"/>
</dbReference>
<dbReference type="InterPro" id="IPR003593">
    <property type="entry name" value="AAA+_ATPase"/>
</dbReference>